<evidence type="ECO:0000313" key="5">
    <source>
        <dbReference type="EMBL" id="GGN68489.1"/>
    </source>
</evidence>
<comment type="caution">
    <text evidence="5">The sequence shown here is derived from an EMBL/GenBank/DDBJ whole genome shotgun (WGS) entry which is preliminary data.</text>
</comment>
<dbReference type="SUPFAM" id="SSF53474">
    <property type="entry name" value="alpha/beta-Hydrolases"/>
    <property type="match status" value="1"/>
</dbReference>
<dbReference type="Gene3D" id="3.40.50.1820">
    <property type="entry name" value="alpha/beta hydrolase"/>
    <property type="match status" value="1"/>
</dbReference>
<name>A0ABQ2K541_9NOCA</name>
<protein>
    <recommendedName>
        <fullName evidence="2">Thioesterase TesA</fullName>
    </recommendedName>
</protein>
<keyword evidence="6" id="KW-1185">Reference proteome</keyword>
<gene>
    <name evidence="5" type="ORF">GCM10011610_05690</name>
</gene>
<feature type="domain" description="Thioesterase" evidence="4">
    <location>
        <begin position="29"/>
        <end position="249"/>
    </location>
</feature>
<accession>A0ABQ2K541</accession>
<evidence type="ECO:0000259" key="4">
    <source>
        <dbReference type="Pfam" id="PF00975"/>
    </source>
</evidence>
<dbReference type="Pfam" id="PF00975">
    <property type="entry name" value="Thioesterase"/>
    <property type="match status" value="1"/>
</dbReference>
<evidence type="ECO:0000256" key="3">
    <source>
        <dbReference type="ARBA" id="ARBA00024293"/>
    </source>
</evidence>
<dbReference type="Proteomes" id="UP000658127">
    <property type="component" value="Unassembled WGS sequence"/>
</dbReference>
<evidence type="ECO:0000256" key="2">
    <source>
        <dbReference type="ARBA" id="ARBA00015007"/>
    </source>
</evidence>
<dbReference type="PANTHER" id="PTHR11487">
    <property type="entry name" value="THIOESTERASE"/>
    <property type="match status" value="1"/>
</dbReference>
<dbReference type="PANTHER" id="PTHR11487:SF0">
    <property type="entry name" value="S-ACYL FATTY ACID SYNTHASE THIOESTERASE, MEDIUM CHAIN"/>
    <property type="match status" value="1"/>
</dbReference>
<sequence>MSTPALATPRANHNGVLTCPRPQPAPAVRLVCFAHSGGNPRMYQNWVEKLAPEIELWWVTLPGRGQRWREHHADRWEPLIDDITAALVTHVPWPMALFGHSLGGLIAFDVARRLTEEQAPPNYLFVSARAHPRREFALDLPEDDIDLLRLVDTVYAGVPAQILESPELARHFAPTLRADLALGADYRYRPGRLTTPITALGGVDDPTTPAEELDAWRDCTTAATQWRQFPGGHFYLEQSEAGVLRTIRRNLLRSTGKE</sequence>
<dbReference type="RefSeq" id="WP_189023438.1">
    <property type="nucleotide sequence ID" value="NZ_BMNE01000001.1"/>
</dbReference>
<dbReference type="InterPro" id="IPR029058">
    <property type="entry name" value="AB_hydrolase_fold"/>
</dbReference>
<comment type="similarity">
    <text evidence="1">Belongs to the thioesterase family.</text>
</comment>
<comment type="catalytic activity">
    <reaction evidence="3">
        <text>a fatty acyl-CoA + H2O = a fatty acid + CoA + H(+)</text>
        <dbReference type="Rhea" id="RHEA:16781"/>
        <dbReference type="ChEBI" id="CHEBI:15377"/>
        <dbReference type="ChEBI" id="CHEBI:15378"/>
        <dbReference type="ChEBI" id="CHEBI:28868"/>
        <dbReference type="ChEBI" id="CHEBI:57287"/>
        <dbReference type="ChEBI" id="CHEBI:77636"/>
    </reaction>
</comment>
<evidence type="ECO:0000313" key="6">
    <source>
        <dbReference type="Proteomes" id="UP000658127"/>
    </source>
</evidence>
<dbReference type="InterPro" id="IPR012223">
    <property type="entry name" value="TEII"/>
</dbReference>
<dbReference type="EMBL" id="BMNE01000001">
    <property type="protein sequence ID" value="GGN68489.1"/>
    <property type="molecule type" value="Genomic_DNA"/>
</dbReference>
<organism evidence="5 6">
    <name type="scientific">Nocardia rhizosphaerihabitans</name>
    <dbReference type="NCBI Taxonomy" id="1691570"/>
    <lineage>
        <taxon>Bacteria</taxon>
        <taxon>Bacillati</taxon>
        <taxon>Actinomycetota</taxon>
        <taxon>Actinomycetes</taxon>
        <taxon>Mycobacteriales</taxon>
        <taxon>Nocardiaceae</taxon>
        <taxon>Nocardia</taxon>
    </lineage>
</organism>
<evidence type="ECO:0000256" key="1">
    <source>
        <dbReference type="ARBA" id="ARBA00007169"/>
    </source>
</evidence>
<reference evidence="6" key="1">
    <citation type="journal article" date="2019" name="Int. J. Syst. Evol. Microbiol.">
        <title>The Global Catalogue of Microorganisms (GCM) 10K type strain sequencing project: providing services to taxonomists for standard genome sequencing and annotation.</title>
        <authorList>
            <consortium name="The Broad Institute Genomics Platform"/>
            <consortium name="The Broad Institute Genome Sequencing Center for Infectious Disease"/>
            <person name="Wu L."/>
            <person name="Ma J."/>
        </authorList>
    </citation>
    <scope>NUCLEOTIDE SEQUENCE [LARGE SCALE GENOMIC DNA]</scope>
    <source>
        <strain evidence="6">CGMCC 4.7329</strain>
    </source>
</reference>
<proteinExistence type="inferred from homology"/>
<dbReference type="InterPro" id="IPR001031">
    <property type="entry name" value="Thioesterase"/>
</dbReference>